<dbReference type="GO" id="GO:0005737">
    <property type="term" value="C:cytoplasm"/>
    <property type="evidence" value="ECO:0007669"/>
    <property type="project" value="UniProtKB-SubCell"/>
</dbReference>
<dbReference type="SUPFAM" id="SSF53155">
    <property type="entry name" value="Methylated DNA-protein cysteine methyltransferase domain"/>
    <property type="match status" value="1"/>
</dbReference>
<evidence type="ECO:0000256" key="5">
    <source>
        <dbReference type="ARBA" id="ARBA00022679"/>
    </source>
</evidence>
<name>A0A2S8IIK5_RHOOP</name>
<keyword evidence="3 9" id="KW-0963">Cytoplasm</keyword>
<feature type="domain" description="Methylated-DNA-[protein]-cysteine S-methyltransferase DNA binding" evidence="10">
    <location>
        <begin position="120"/>
        <end position="198"/>
    </location>
</feature>
<dbReference type="InterPro" id="IPR001497">
    <property type="entry name" value="MethylDNA_cys_MeTrfase_AS"/>
</dbReference>
<comment type="catalytic activity">
    <reaction evidence="1 9">
        <text>a 4-O-methyl-thymidine in DNA + L-cysteinyl-[protein] = a thymidine in DNA + S-methyl-L-cysteinyl-[protein]</text>
        <dbReference type="Rhea" id="RHEA:53428"/>
        <dbReference type="Rhea" id="RHEA-COMP:10131"/>
        <dbReference type="Rhea" id="RHEA-COMP:10132"/>
        <dbReference type="Rhea" id="RHEA-COMP:13555"/>
        <dbReference type="Rhea" id="RHEA-COMP:13556"/>
        <dbReference type="ChEBI" id="CHEBI:29950"/>
        <dbReference type="ChEBI" id="CHEBI:82612"/>
        <dbReference type="ChEBI" id="CHEBI:137386"/>
        <dbReference type="ChEBI" id="CHEBI:137387"/>
        <dbReference type="EC" id="2.1.1.63"/>
    </reaction>
</comment>
<dbReference type="EMBL" id="PUIO01000086">
    <property type="protein sequence ID" value="PQP14606.1"/>
    <property type="molecule type" value="Genomic_DNA"/>
</dbReference>
<evidence type="ECO:0000256" key="1">
    <source>
        <dbReference type="ARBA" id="ARBA00001286"/>
    </source>
</evidence>
<dbReference type="Pfam" id="PF02870">
    <property type="entry name" value="Methyltransf_1N"/>
    <property type="match status" value="1"/>
</dbReference>
<comment type="similarity">
    <text evidence="2 9">Belongs to the MGMT family.</text>
</comment>
<dbReference type="GO" id="GO:0003908">
    <property type="term" value="F:methylated-DNA-[protein]-cysteine S-methyltransferase activity"/>
    <property type="evidence" value="ECO:0007669"/>
    <property type="project" value="UniProtKB-UniRule"/>
</dbReference>
<dbReference type="InterPro" id="IPR036217">
    <property type="entry name" value="MethylDNA_cys_MeTrfase_DNAb"/>
</dbReference>
<dbReference type="InterPro" id="IPR014048">
    <property type="entry name" value="MethylDNA_cys_MeTrfase_DNA-bd"/>
</dbReference>
<evidence type="ECO:0000259" key="11">
    <source>
        <dbReference type="Pfam" id="PF02870"/>
    </source>
</evidence>
<dbReference type="Gene3D" id="3.30.160.70">
    <property type="entry name" value="Methylated DNA-protein cysteine methyltransferase domain"/>
    <property type="match status" value="1"/>
</dbReference>
<keyword evidence="6 9" id="KW-0227">DNA damage</keyword>
<dbReference type="AlphaFoldDB" id="A0A2S8IIK5"/>
<dbReference type="GO" id="GO:0032259">
    <property type="term" value="P:methylation"/>
    <property type="evidence" value="ECO:0007669"/>
    <property type="project" value="UniProtKB-KW"/>
</dbReference>
<evidence type="ECO:0000259" key="10">
    <source>
        <dbReference type="Pfam" id="PF01035"/>
    </source>
</evidence>
<comment type="catalytic activity">
    <reaction evidence="8 9">
        <text>a 6-O-methyl-2'-deoxyguanosine in DNA + L-cysteinyl-[protein] = S-methyl-L-cysteinyl-[protein] + a 2'-deoxyguanosine in DNA</text>
        <dbReference type="Rhea" id="RHEA:24000"/>
        <dbReference type="Rhea" id="RHEA-COMP:10131"/>
        <dbReference type="Rhea" id="RHEA-COMP:10132"/>
        <dbReference type="Rhea" id="RHEA-COMP:11367"/>
        <dbReference type="Rhea" id="RHEA-COMP:11368"/>
        <dbReference type="ChEBI" id="CHEBI:29950"/>
        <dbReference type="ChEBI" id="CHEBI:82612"/>
        <dbReference type="ChEBI" id="CHEBI:85445"/>
        <dbReference type="ChEBI" id="CHEBI:85448"/>
        <dbReference type="EC" id="2.1.1.63"/>
    </reaction>
</comment>
<dbReference type="EC" id="2.1.1.63" evidence="9"/>
<evidence type="ECO:0000256" key="9">
    <source>
        <dbReference type="HAMAP-Rule" id="MF_00772"/>
    </source>
</evidence>
<comment type="caution">
    <text evidence="12">The sequence shown here is derived from an EMBL/GenBank/DDBJ whole genome shotgun (WGS) entry which is preliminary data.</text>
</comment>
<dbReference type="GO" id="GO:0006307">
    <property type="term" value="P:DNA alkylation repair"/>
    <property type="evidence" value="ECO:0007669"/>
    <property type="project" value="UniProtKB-UniRule"/>
</dbReference>
<dbReference type="RefSeq" id="WP_105423319.1">
    <property type="nucleotide sequence ID" value="NZ_PUIO01000086.1"/>
</dbReference>
<keyword evidence="7 9" id="KW-0234">DNA repair</keyword>
<evidence type="ECO:0000256" key="6">
    <source>
        <dbReference type="ARBA" id="ARBA00022763"/>
    </source>
</evidence>
<keyword evidence="5 9" id="KW-0808">Transferase</keyword>
<proteinExistence type="inferred from homology"/>
<dbReference type="CDD" id="cd06445">
    <property type="entry name" value="ATase"/>
    <property type="match status" value="1"/>
</dbReference>
<dbReference type="InterPro" id="IPR008332">
    <property type="entry name" value="MethylG_MeTrfase_N"/>
</dbReference>
<accession>A0A2S8IIK5</accession>
<dbReference type="Gene3D" id="1.10.10.10">
    <property type="entry name" value="Winged helix-like DNA-binding domain superfamily/Winged helix DNA-binding domain"/>
    <property type="match status" value="1"/>
</dbReference>
<evidence type="ECO:0000313" key="12">
    <source>
        <dbReference type="EMBL" id="PQP14606.1"/>
    </source>
</evidence>
<dbReference type="PANTHER" id="PTHR10815:SF5">
    <property type="entry name" value="METHYLATED-DNA--PROTEIN-CYSTEINE METHYLTRANSFERASE"/>
    <property type="match status" value="1"/>
</dbReference>
<dbReference type="Proteomes" id="UP000239290">
    <property type="component" value="Unassembled WGS sequence"/>
</dbReference>
<dbReference type="PANTHER" id="PTHR10815">
    <property type="entry name" value="METHYLATED-DNA--PROTEIN-CYSTEINE METHYLTRANSFERASE"/>
    <property type="match status" value="1"/>
</dbReference>
<feature type="domain" description="Methylguanine DNA methyltransferase ribonuclease-like" evidence="11">
    <location>
        <begin position="38"/>
        <end position="114"/>
    </location>
</feature>
<dbReference type="FunFam" id="1.10.10.10:FF:000214">
    <property type="entry name" value="Methylated-DNA--protein-cysteine methyltransferase"/>
    <property type="match status" value="1"/>
</dbReference>
<reference evidence="13" key="1">
    <citation type="submission" date="2018-02" db="EMBL/GenBank/DDBJ databases">
        <title>Draft genome sequencing of Rhodococcus opacus KU647198.</title>
        <authorList>
            <person name="Zheng B.-X."/>
        </authorList>
    </citation>
    <scope>NUCLEOTIDE SEQUENCE [LARGE SCALE GENOMIC DNA]</scope>
    <source>
        <strain evidence="13">04-OD7</strain>
    </source>
</reference>
<evidence type="ECO:0000256" key="8">
    <source>
        <dbReference type="ARBA" id="ARBA00049348"/>
    </source>
</evidence>
<comment type="subcellular location">
    <subcellularLocation>
        <location evidence="9">Cytoplasm</location>
    </subcellularLocation>
</comment>
<organism evidence="12 13">
    <name type="scientific">Rhodococcus opacus</name>
    <name type="common">Nocardia opaca</name>
    <dbReference type="NCBI Taxonomy" id="37919"/>
    <lineage>
        <taxon>Bacteria</taxon>
        <taxon>Bacillati</taxon>
        <taxon>Actinomycetota</taxon>
        <taxon>Actinomycetes</taxon>
        <taxon>Mycobacteriales</taxon>
        <taxon>Nocardiaceae</taxon>
        <taxon>Rhodococcus</taxon>
    </lineage>
</organism>
<sequence>MNIPDIVYALSTSDSAVEQKLRERLAALAAEAGLLDVAYRTLDTPVGSLLLAATDRGLVRVAFPNQDHDAVLQTLAEQISPRILRAPARLDRVAHEIDEYFLGERTRFDVPLDFRLSKGFRLEVLHHLPEIDYGHTASYAAVAAAAGSPKAVRAVGTACALNPLPVVVPCHRVVRSDGSMGQYAGGPEAKSILLTLEAAA</sequence>
<gene>
    <name evidence="12" type="ORF">C5613_40435</name>
</gene>
<feature type="active site" description="Nucleophile; methyl group acceptor" evidence="9">
    <location>
        <position position="170"/>
    </location>
</feature>
<keyword evidence="4 9" id="KW-0489">Methyltransferase</keyword>
<evidence type="ECO:0000256" key="4">
    <source>
        <dbReference type="ARBA" id="ARBA00022603"/>
    </source>
</evidence>
<dbReference type="InterPro" id="IPR023546">
    <property type="entry name" value="MGMT"/>
</dbReference>
<dbReference type="InterPro" id="IPR036388">
    <property type="entry name" value="WH-like_DNA-bd_sf"/>
</dbReference>
<comment type="miscellaneous">
    <text evidence="9">This enzyme catalyzes only one turnover and therefore is not strictly catalytic. According to one definition, an enzyme is a biocatalyst that acts repeatedly and over many reaction cycles.</text>
</comment>
<dbReference type="PROSITE" id="PS00374">
    <property type="entry name" value="MGMT"/>
    <property type="match status" value="1"/>
</dbReference>
<evidence type="ECO:0000256" key="2">
    <source>
        <dbReference type="ARBA" id="ARBA00008711"/>
    </source>
</evidence>
<dbReference type="InterPro" id="IPR036631">
    <property type="entry name" value="MGMT_N_sf"/>
</dbReference>
<dbReference type="NCBIfam" id="TIGR00589">
    <property type="entry name" value="ogt"/>
    <property type="match status" value="1"/>
</dbReference>
<evidence type="ECO:0000256" key="7">
    <source>
        <dbReference type="ARBA" id="ARBA00023204"/>
    </source>
</evidence>
<dbReference type="SUPFAM" id="SSF46767">
    <property type="entry name" value="Methylated DNA-protein cysteine methyltransferase, C-terminal domain"/>
    <property type="match status" value="1"/>
</dbReference>
<comment type="function">
    <text evidence="9">Involved in the cellular defense against the biological effects of O6-methylguanine (O6-MeG) and O4-methylthymine (O4-MeT) in DNA. Repairs the methylated nucleobase in DNA by stoichiometrically transferring the methyl group to a cysteine residue in the enzyme. This is a suicide reaction: the enzyme is irreversibly inactivated.</text>
</comment>
<evidence type="ECO:0000256" key="3">
    <source>
        <dbReference type="ARBA" id="ARBA00022490"/>
    </source>
</evidence>
<dbReference type="HAMAP" id="MF_00772">
    <property type="entry name" value="OGT"/>
    <property type="match status" value="1"/>
</dbReference>
<evidence type="ECO:0000313" key="13">
    <source>
        <dbReference type="Proteomes" id="UP000239290"/>
    </source>
</evidence>
<protein>
    <recommendedName>
        <fullName evidence="9">Methylated-DNA--protein-cysteine methyltransferase</fullName>
        <ecNumber evidence="9">2.1.1.63</ecNumber>
    </recommendedName>
    <alternativeName>
        <fullName evidence="9">6-O-methylguanine-DNA methyltransferase</fullName>
        <shortName evidence="9">MGMT</shortName>
    </alternativeName>
    <alternativeName>
        <fullName evidence="9">O-6-methylguanine-DNA-alkyltransferase</fullName>
    </alternativeName>
</protein>
<dbReference type="Pfam" id="PF01035">
    <property type="entry name" value="DNA_binding_1"/>
    <property type="match status" value="1"/>
</dbReference>